<evidence type="ECO:0000313" key="1">
    <source>
        <dbReference type="EMBL" id="KAJ8902214.1"/>
    </source>
</evidence>
<dbReference type="AlphaFoldDB" id="A0AAV8UJL0"/>
<organism evidence="1 2">
    <name type="scientific">Rhodosorus marinus</name>
    <dbReference type="NCBI Taxonomy" id="101924"/>
    <lineage>
        <taxon>Eukaryota</taxon>
        <taxon>Rhodophyta</taxon>
        <taxon>Stylonematophyceae</taxon>
        <taxon>Stylonematales</taxon>
        <taxon>Stylonemataceae</taxon>
        <taxon>Rhodosorus</taxon>
    </lineage>
</organism>
<comment type="caution">
    <text evidence="1">The sequence shown here is derived from an EMBL/GenBank/DDBJ whole genome shotgun (WGS) entry which is preliminary data.</text>
</comment>
<dbReference type="EMBL" id="JAMWBK010000009">
    <property type="protein sequence ID" value="KAJ8902214.1"/>
    <property type="molecule type" value="Genomic_DNA"/>
</dbReference>
<accession>A0AAV8UJL0</accession>
<evidence type="ECO:0000313" key="2">
    <source>
        <dbReference type="Proteomes" id="UP001157974"/>
    </source>
</evidence>
<name>A0AAV8UJL0_9RHOD</name>
<gene>
    <name evidence="1" type="ORF">NDN08_006622</name>
</gene>
<proteinExistence type="predicted"/>
<reference evidence="1 2" key="1">
    <citation type="journal article" date="2023" name="Nat. Commun.">
        <title>Origin of minicircular mitochondrial genomes in red algae.</title>
        <authorList>
            <person name="Lee Y."/>
            <person name="Cho C.H."/>
            <person name="Lee Y.M."/>
            <person name="Park S.I."/>
            <person name="Yang J.H."/>
            <person name="West J.A."/>
            <person name="Bhattacharya D."/>
            <person name="Yoon H.S."/>
        </authorList>
    </citation>
    <scope>NUCLEOTIDE SEQUENCE [LARGE SCALE GENOMIC DNA]</scope>
    <source>
        <strain evidence="1 2">CCMP1338</strain>
        <tissue evidence="1">Whole cell</tissue>
    </source>
</reference>
<dbReference type="Proteomes" id="UP001157974">
    <property type="component" value="Unassembled WGS sequence"/>
</dbReference>
<keyword evidence="2" id="KW-1185">Reference proteome</keyword>
<sequence length="214" mass="24050">MARLVLGSGIAFAAGSYWYVGGFHDPNYRVGELPFDAVRVRYRPHARYFDDVFKHVVREFDYVRETHPGEDARYVGIFVDDPGPLKAKYGEDAYLRYAIGYVAEEGGDDDHQKVTQQAEDGFREGILKGGRAVMADFPVPTLKPFDLISRYLMSHRVIPRVRNRQRICGVNVVGGLEYYHDGMVTVALPLDPDLPKEWMLDGVESAKPPPVGTG</sequence>
<protein>
    <submittedName>
        <fullName evidence="1">Uncharacterized protein</fullName>
    </submittedName>
</protein>